<evidence type="ECO:0000313" key="3">
    <source>
        <dbReference type="Proteomes" id="UP000003111"/>
    </source>
</evidence>
<reference evidence="2" key="1">
    <citation type="submission" date="2010-08" db="EMBL/GenBank/DDBJ databases">
        <authorList>
            <person name="Muzny D."/>
            <person name="Qin X."/>
            <person name="Buhay C."/>
            <person name="Dugan-Rocha S."/>
            <person name="Ding Y."/>
            <person name="Chen G."/>
            <person name="Hawes A."/>
            <person name="Holder M."/>
            <person name="Jhangiani S."/>
            <person name="Johnson A."/>
            <person name="Khan Z."/>
            <person name="Li Z."/>
            <person name="Liu W."/>
            <person name="Liu X."/>
            <person name="Perez L."/>
            <person name="Shen H."/>
            <person name="Wang Q."/>
            <person name="Watt J."/>
            <person name="Xi L."/>
            <person name="Xin Y."/>
            <person name="Zhou J."/>
            <person name="Deng J."/>
            <person name="Jiang H."/>
            <person name="Liu Y."/>
            <person name="Qu J."/>
            <person name="Song X.-Z."/>
            <person name="Zhang L."/>
            <person name="Villasana D."/>
            <person name="Johnson A."/>
            <person name="Liu J."/>
            <person name="Liyanage D."/>
            <person name="Lorensuhewa L."/>
            <person name="Robinson T."/>
            <person name="Song A."/>
            <person name="Song B.-B."/>
            <person name="Dinh H."/>
            <person name="Thornton R."/>
            <person name="Coyle M."/>
            <person name="Francisco L."/>
            <person name="Jackson L."/>
            <person name="Javaid M."/>
            <person name="Korchina V."/>
            <person name="Kovar C."/>
            <person name="Mata R."/>
            <person name="Mathew T."/>
            <person name="Ngo R."/>
            <person name="Nguyen L."/>
            <person name="Nguyen N."/>
            <person name="Okwuonu G."/>
            <person name="Ongeri F."/>
            <person name="Pham C."/>
            <person name="Simmons D."/>
            <person name="Wilczek-Boney K."/>
            <person name="Hale W."/>
            <person name="Jakkamsetti A."/>
            <person name="Pham P."/>
            <person name="Ruth R."/>
            <person name="San Lucas F."/>
            <person name="Warren J."/>
            <person name="Zhang J."/>
            <person name="Zhao Z."/>
            <person name="Zhou C."/>
            <person name="Zhu D."/>
            <person name="Lee S."/>
            <person name="Bess C."/>
            <person name="Blankenburg K."/>
            <person name="Forbes L."/>
            <person name="Fu Q."/>
            <person name="Gubbala S."/>
            <person name="Hirani K."/>
            <person name="Jayaseelan J.C."/>
            <person name="Lara F."/>
            <person name="Munidasa M."/>
            <person name="Palculict T."/>
            <person name="Patil S."/>
            <person name="Pu L.-L."/>
            <person name="Saada N."/>
            <person name="Tang L."/>
            <person name="Weissenberger G."/>
            <person name="Zhu Y."/>
            <person name="Hemphill L."/>
            <person name="Shang Y."/>
            <person name="Youmans B."/>
            <person name="Ayvaz T."/>
            <person name="Ross M."/>
            <person name="Santibanez J."/>
            <person name="Aqrawi P."/>
            <person name="Gross S."/>
            <person name="Joshi V."/>
            <person name="Fowler G."/>
            <person name="Nazareth L."/>
            <person name="Reid J."/>
            <person name="Worley K."/>
            <person name="Petrosino J."/>
            <person name="Highlander S."/>
            <person name="Gibbs R."/>
        </authorList>
    </citation>
    <scope>NUCLEOTIDE SEQUENCE [LARGE SCALE GENOMIC DNA]</scope>
    <source>
        <strain evidence="2">DSM 15272</strain>
    </source>
</reference>
<evidence type="ECO:0000313" key="2">
    <source>
        <dbReference type="EMBL" id="EFQ81965.1"/>
    </source>
</evidence>
<keyword evidence="3" id="KW-1185">Reference proteome</keyword>
<dbReference type="RefSeq" id="WP_007079014.1">
    <property type="nucleotide sequence ID" value="NZ_CM001024.1"/>
</dbReference>
<sequence length="170" mass="17881">MTRPHPYLTLLAAVLVMGAGVLLGVRMLTSAGEAQVAAPTCTDRAVATGEPLTPNLVQVNVLNASGREGQANRVTINLQRRGFLEGAIANSTSAVEVPNVTILTSDPEDPRVQLVAQQFVGEIAYAEPDIPVEDGVTVIIGDGYQDLNPEAPTEIVSTRDLAICVPIIDL</sequence>
<dbReference type="HOGENOM" id="CLU_1567382_0_0_11"/>
<dbReference type="Pfam" id="PF13399">
    <property type="entry name" value="LytR_C"/>
    <property type="match status" value="1"/>
</dbReference>
<organism evidence="2 3">
    <name type="scientific">Aeromicrobium marinum DSM 15272</name>
    <dbReference type="NCBI Taxonomy" id="585531"/>
    <lineage>
        <taxon>Bacteria</taxon>
        <taxon>Bacillati</taxon>
        <taxon>Actinomycetota</taxon>
        <taxon>Actinomycetes</taxon>
        <taxon>Propionibacteriales</taxon>
        <taxon>Nocardioidaceae</taxon>
        <taxon>Aeromicrobium</taxon>
    </lineage>
</organism>
<dbReference type="AlphaFoldDB" id="E2SFR3"/>
<feature type="domain" description="LytR/CpsA/Psr regulator C-terminal" evidence="1">
    <location>
        <begin position="57"/>
        <end position="144"/>
    </location>
</feature>
<protein>
    <recommendedName>
        <fullName evidence="1">LytR/CpsA/Psr regulator C-terminal domain-containing protein</fullName>
    </recommendedName>
</protein>
<dbReference type="OrthoDB" id="3745651at2"/>
<accession>E2SFR3</accession>
<dbReference type="Gene3D" id="3.30.70.2390">
    <property type="match status" value="1"/>
</dbReference>
<proteinExistence type="predicted"/>
<evidence type="ECO:0000259" key="1">
    <source>
        <dbReference type="Pfam" id="PF13399"/>
    </source>
</evidence>
<dbReference type="Proteomes" id="UP000003111">
    <property type="component" value="Unassembled WGS sequence"/>
</dbReference>
<gene>
    <name evidence="2" type="ORF">HMPREF0063_12872</name>
</gene>
<dbReference type="STRING" id="585531.HMPREF0063_12872"/>
<dbReference type="InterPro" id="IPR027381">
    <property type="entry name" value="LytR/CpsA/Psr_C"/>
</dbReference>
<dbReference type="EMBL" id="ACLF03000014">
    <property type="protein sequence ID" value="EFQ81965.1"/>
    <property type="molecule type" value="Genomic_DNA"/>
</dbReference>
<comment type="caution">
    <text evidence="2">The sequence shown here is derived from an EMBL/GenBank/DDBJ whole genome shotgun (WGS) entry which is preliminary data.</text>
</comment>
<dbReference type="eggNOG" id="ENOG5032WRF">
    <property type="taxonomic scope" value="Bacteria"/>
</dbReference>
<name>E2SFR3_9ACTN</name>